<evidence type="ECO:0000256" key="1">
    <source>
        <dbReference type="ARBA" id="ARBA00022729"/>
    </source>
</evidence>
<dbReference type="Pfam" id="PF02872">
    <property type="entry name" value="5_nucleotid_C"/>
    <property type="match status" value="1"/>
</dbReference>
<evidence type="ECO:0000259" key="3">
    <source>
        <dbReference type="PROSITE" id="PS51782"/>
    </source>
</evidence>
<dbReference type="InterPro" id="IPR006146">
    <property type="entry name" value="5'-Nucleotdase_CS"/>
</dbReference>
<reference evidence="4 5" key="1">
    <citation type="submission" date="2021-03" db="EMBL/GenBank/DDBJ databases">
        <title>Genomic Encyclopedia of Type Strains, Phase IV (KMG-IV): sequencing the most valuable type-strain genomes for metagenomic binning, comparative biology and taxonomic classification.</title>
        <authorList>
            <person name="Goeker M."/>
        </authorList>
    </citation>
    <scope>NUCLEOTIDE SEQUENCE [LARGE SCALE GENOMIC DNA]</scope>
    <source>
        <strain evidence="4 5">DSM 24004</strain>
    </source>
</reference>
<dbReference type="SUPFAM" id="SSF55816">
    <property type="entry name" value="5'-nucleotidase (syn. UDP-sugar hydrolase), C-terminal domain"/>
    <property type="match status" value="1"/>
</dbReference>
<dbReference type="InterPro" id="IPR006179">
    <property type="entry name" value="5_nucleotidase/apyrase"/>
</dbReference>
<comment type="caution">
    <text evidence="4">The sequence shown here is derived from an EMBL/GenBank/DDBJ whole genome shotgun (WGS) entry which is preliminary data.</text>
</comment>
<dbReference type="Pfam" id="PF01476">
    <property type="entry name" value="LysM"/>
    <property type="match status" value="1"/>
</dbReference>
<dbReference type="Gene3D" id="3.60.21.10">
    <property type="match status" value="1"/>
</dbReference>
<dbReference type="InterPro" id="IPR029052">
    <property type="entry name" value="Metallo-depent_PP-like"/>
</dbReference>
<keyword evidence="2 4" id="KW-0378">Hydrolase</keyword>
<gene>
    <name evidence="4" type="ORF">J2Z76_000541</name>
</gene>
<dbReference type="Proteomes" id="UP001519342">
    <property type="component" value="Unassembled WGS sequence"/>
</dbReference>
<evidence type="ECO:0000313" key="4">
    <source>
        <dbReference type="EMBL" id="MBP1924688.1"/>
    </source>
</evidence>
<name>A0ABS4GAG7_9FIRM</name>
<dbReference type="SMART" id="SM00257">
    <property type="entry name" value="LysM"/>
    <property type="match status" value="1"/>
</dbReference>
<dbReference type="Gene3D" id="3.10.350.10">
    <property type="entry name" value="LysM domain"/>
    <property type="match status" value="1"/>
</dbReference>
<dbReference type="InterPro" id="IPR008334">
    <property type="entry name" value="5'-Nucleotdase_C"/>
</dbReference>
<dbReference type="InterPro" id="IPR004843">
    <property type="entry name" value="Calcineurin-like_PHP"/>
</dbReference>
<dbReference type="GO" id="GO:0008253">
    <property type="term" value="F:5'-nucleotidase activity"/>
    <property type="evidence" value="ECO:0007669"/>
    <property type="project" value="UniProtKB-EC"/>
</dbReference>
<proteinExistence type="inferred from homology"/>
<dbReference type="InterPro" id="IPR036779">
    <property type="entry name" value="LysM_dom_sf"/>
</dbReference>
<dbReference type="PROSITE" id="PS51782">
    <property type="entry name" value="LYSM"/>
    <property type="match status" value="1"/>
</dbReference>
<keyword evidence="2" id="KW-0547">Nucleotide-binding</keyword>
<dbReference type="PROSITE" id="PS00785">
    <property type="entry name" value="5_NUCLEOTIDASE_1"/>
    <property type="match status" value="1"/>
</dbReference>
<dbReference type="InterPro" id="IPR018392">
    <property type="entry name" value="LysM"/>
</dbReference>
<dbReference type="SUPFAM" id="SSF54106">
    <property type="entry name" value="LysM domain"/>
    <property type="match status" value="1"/>
</dbReference>
<evidence type="ECO:0000256" key="2">
    <source>
        <dbReference type="RuleBase" id="RU362119"/>
    </source>
</evidence>
<keyword evidence="5" id="KW-1185">Reference proteome</keyword>
<accession>A0ABS4GAG7</accession>
<keyword evidence="1 2" id="KW-0732">Signal</keyword>
<feature type="signal peptide" evidence="2">
    <location>
        <begin position="1"/>
        <end position="22"/>
    </location>
</feature>
<dbReference type="Pfam" id="PF00149">
    <property type="entry name" value="Metallophos"/>
    <property type="match status" value="1"/>
</dbReference>
<feature type="domain" description="LysM" evidence="3">
    <location>
        <begin position="540"/>
        <end position="584"/>
    </location>
</feature>
<dbReference type="Gene3D" id="3.90.780.10">
    <property type="entry name" value="5'-Nucleotidase, C-terminal domain"/>
    <property type="match status" value="1"/>
</dbReference>
<feature type="chain" id="PRO_5044983159" evidence="2">
    <location>
        <begin position="23"/>
        <end position="593"/>
    </location>
</feature>
<evidence type="ECO:0000313" key="5">
    <source>
        <dbReference type="Proteomes" id="UP001519342"/>
    </source>
</evidence>
<protein>
    <submittedName>
        <fullName evidence="4">5'-nucleotidase</fullName>
        <ecNumber evidence="4">3.1.3.5</ecNumber>
    </submittedName>
</protein>
<dbReference type="EC" id="3.1.3.5" evidence="4"/>
<dbReference type="RefSeq" id="WP_209510434.1">
    <property type="nucleotide sequence ID" value="NZ_JAGGKS010000001.1"/>
</dbReference>
<dbReference type="PANTHER" id="PTHR11575">
    <property type="entry name" value="5'-NUCLEOTIDASE-RELATED"/>
    <property type="match status" value="1"/>
</dbReference>
<dbReference type="CDD" id="cd00118">
    <property type="entry name" value="LysM"/>
    <property type="match status" value="1"/>
</dbReference>
<comment type="similarity">
    <text evidence="2">Belongs to the 5'-nucleotidase family.</text>
</comment>
<dbReference type="InterPro" id="IPR036907">
    <property type="entry name" value="5'-Nucleotdase_C_sf"/>
</dbReference>
<dbReference type="PRINTS" id="PR01607">
    <property type="entry name" value="APYRASEFAMLY"/>
</dbReference>
<dbReference type="EMBL" id="JAGGKS010000001">
    <property type="protein sequence ID" value="MBP1924688.1"/>
    <property type="molecule type" value="Genomic_DNA"/>
</dbReference>
<organism evidence="4 5">
    <name type="scientific">Sedimentibacter acidaminivorans</name>
    <dbReference type="NCBI Taxonomy" id="913099"/>
    <lineage>
        <taxon>Bacteria</taxon>
        <taxon>Bacillati</taxon>
        <taxon>Bacillota</taxon>
        <taxon>Tissierellia</taxon>
        <taxon>Sedimentibacter</taxon>
    </lineage>
</organism>
<sequence length="593" mass="64043">MKKRILSLVLISLLILSSFNFALGVDTNQDEIKTITIIHTNDTHARVLDGDGILGFAKISTIIKEKKAENPNTLVLDAGDTLHGMPIINISKGENAVKILDAAGYDFMTPGNHDFNYGQERLLELKDMSNFSMLSANILDESGKSLFESYQIVDMNGVKVGVFGLTTPETAYKTSPDNVKGITFADPIEVSKKMVEELKDKTDVIIALAHIGLDESSVVTSKKIAESVDGIDVIIDGHSHTTLESGMMVNNTLIAQTGNYDKNLGFVNIQVKDGLVIDKKAELLSSEAASSTDLDPELSAFIDNIKKENEPIFAQVVAKTDIDLDGTRENVRTKETNLGNLSADAVRAASGADIGFVNGGNIRVSIPVGDITFGKVAELFPFGNTVQVKKITGEDLIKALEVSVSGYPATQGGFLQVSGLTFEFDPTELSGSRVGEVLVGGNALDKASEYTVAINDFLGIGGDGYEVFKSYPIYAEFGTYEEIFANYLNTNGTKGIDVSGRIKVVEKPQTVEPQPTETVDEPVIEPVIEIKIPETVMNETSYTVVSGDVLWKIAVKYNTTWEALAKYNNLANPNLIFPGQIIKVPVIDVNPAA</sequence>
<dbReference type="PANTHER" id="PTHR11575:SF24">
    <property type="entry name" value="5'-NUCLEOTIDASE"/>
    <property type="match status" value="1"/>
</dbReference>
<dbReference type="SUPFAM" id="SSF56300">
    <property type="entry name" value="Metallo-dependent phosphatases"/>
    <property type="match status" value="1"/>
</dbReference>